<feature type="chain" id="PRO_5031462184" description="Glycine-rich domain-containing protein" evidence="1">
    <location>
        <begin position="23"/>
        <end position="1068"/>
    </location>
</feature>
<feature type="signal peptide" evidence="1">
    <location>
        <begin position="1"/>
        <end position="22"/>
    </location>
</feature>
<name>A0A7W7YJP0_9BACT</name>
<sequence>MKKHLKSFLALALGMFNTLALAQSSGLALDRYVGTSFIEVRLPAVPNSILAFDSNGIPITAALTTGLSVSSGQLILSPAWSQLSGVPSTFTPSAHSHIIGDVTGLQAALDGKLATSAISAFGLTLVDDLSASAARTTLGLGTLAAANSLAFADLTSKPTTLAGYGITDPIVLTSGSYANPSWLASLAWSKITGAPTTLAGYGITDPIVLTSGSYANPAWLTSLAWSKLTGVPSTFAPSAHAHIIGDVTGLQSALDGKLANSAVSAFGLTLVDDLSASAARATLGLGTLAVANSLAFADLTSKPTTLAGYGITDPIVLTSGSYANPSWLASLAWSKITGAPTSLAGYGITDPVVLTSGSYGNPAWLTSLAWSKLTGVPSTFAPSGHSHIIGDVTGLQSALDGKLASSAVSAFGLTLVDDLSASAAQSTLGLVIGSQVQAYDLDLDDLADGSLTGSKVGSGISASNITSGTLPVARIGTGDIGATQIASTSVTPGSYTSANITVDADGRITSANNGSPGGITALTGDVTASGSGSVAATLAPTGVTAGAYPIAGFTVDSKGRLSDVTPYLLDYANGVPLMTPAINPPGAYGVRFWFNPDWPDEPPFSYSHVHLLADPYSEDGAAILLPRKAGRLLLGPSTYGSDGDVVVSNGDGTTRYEAIGGGTGTVTYVDASGGSTGFTFTGVPVTGSGTLVLAVNNAATVRSSIGVAIGSQVQAYDADLDDLADGSLTGSKVGTGISASNITSGTLPVARIGTGDIGATQIASTAVTPGSYTMSNVTVDADGRITAAGNGSAVQVDIYDGSILTAGAGPTTTTWNKPAGCKAIEVYMIGGGGSGGSGRQGAGSTVRGGGGGGAAGARVHVILDPAEVPSSVTVSYAGRRLGGQAVTLASTNGDAGTNGVASSFGNWTAVGGAGGSAGTTATVTGGAAVPDSCAAMGVTTANLGGGSGGTGGGTAGASGFGVLPTGGGGGGGITSANAQSVGLAGGGASGIYTQAGAAAATAGTAIGYIGLGGGGGGGGTNAGGAAQSGADGANYGGGGGGGGGSVNTISSGAGGRGGAGLVIVRSYF</sequence>
<accession>A0A7W7YJP0</accession>
<evidence type="ECO:0000256" key="1">
    <source>
        <dbReference type="SAM" id="SignalP"/>
    </source>
</evidence>
<dbReference type="AlphaFoldDB" id="A0A7W7YJP0"/>
<proteinExistence type="predicted"/>
<dbReference type="Pfam" id="PF21722">
    <property type="entry name" value="Gly_rich_2"/>
    <property type="match status" value="1"/>
</dbReference>
<keyword evidence="1" id="KW-0732">Signal</keyword>
<dbReference type="InterPro" id="IPR049304">
    <property type="entry name" value="Gly_rich_dom"/>
</dbReference>
<dbReference type="Proteomes" id="UP000534294">
    <property type="component" value="Unassembled WGS sequence"/>
</dbReference>
<reference evidence="3 4" key="1">
    <citation type="submission" date="2020-08" db="EMBL/GenBank/DDBJ databases">
        <title>Genomic Encyclopedia of Type Strains, Phase IV (KMG-IV): sequencing the most valuable type-strain genomes for metagenomic binning, comparative biology and taxonomic classification.</title>
        <authorList>
            <person name="Goeker M."/>
        </authorList>
    </citation>
    <scope>NUCLEOTIDE SEQUENCE [LARGE SCALE GENOMIC DNA]</scope>
    <source>
        <strain evidence="3 4">DSM 12251</strain>
    </source>
</reference>
<dbReference type="Pfam" id="PF12789">
    <property type="entry name" value="PTR"/>
    <property type="match status" value="3"/>
</dbReference>
<organism evidence="3 4">
    <name type="scientific">Prosthecobacter dejongeii</name>
    <dbReference type="NCBI Taxonomy" id="48465"/>
    <lineage>
        <taxon>Bacteria</taxon>
        <taxon>Pseudomonadati</taxon>
        <taxon>Verrucomicrobiota</taxon>
        <taxon>Verrucomicrobiia</taxon>
        <taxon>Verrucomicrobiales</taxon>
        <taxon>Verrucomicrobiaceae</taxon>
        <taxon>Prosthecobacter</taxon>
    </lineage>
</organism>
<dbReference type="RefSeq" id="WP_184206674.1">
    <property type="nucleotide sequence ID" value="NZ_JACHIF010000002.1"/>
</dbReference>
<comment type="caution">
    <text evidence="3">The sequence shown here is derived from an EMBL/GenBank/DDBJ whole genome shotgun (WGS) entry which is preliminary data.</text>
</comment>
<keyword evidence="4" id="KW-1185">Reference proteome</keyword>
<evidence type="ECO:0000259" key="2">
    <source>
        <dbReference type="Pfam" id="PF21722"/>
    </source>
</evidence>
<gene>
    <name evidence="3" type="ORF">HNQ64_001352</name>
</gene>
<protein>
    <recommendedName>
        <fullName evidence="2">Glycine-rich domain-containing protein</fullName>
    </recommendedName>
</protein>
<dbReference type="EMBL" id="JACHIF010000002">
    <property type="protein sequence ID" value="MBB5037110.1"/>
    <property type="molecule type" value="Genomic_DNA"/>
</dbReference>
<feature type="domain" description="Glycine-rich" evidence="2">
    <location>
        <begin position="811"/>
        <end position="1066"/>
    </location>
</feature>
<evidence type="ECO:0000313" key="3">
    <source>
        <dbReference type="EMBL" id="MBB5037110.1"/>
    </source>
</evidence>
<evidence type="ECO:0000313" key="4">
    <source>
        <dbReference type="Proteomes" id="UP000534294"/>
    </source>
</evidence>